<evidence type="ECO:0000313" key="3">
    <source>
        <dbReference type="Proteomes" id="UP000182409"/>
    </source>
</evidence>
<evidence type="ECO:0000256" key="1">
    <source>
        <dbReference type="SAM" id="SignalP"/>
    </source>
</evidence>
<dbReference type="Proteomes" id="UP000182409">
    <property type="component" value="Unassembled WGS sequence"/>
</dbReference>
<dbReference type="RefSeq" id="WP_074653970.1">
    <property type="nucleotide sequence ID" value="NZ_FNSD01000001.1"/>
</dbReference>
<name>A0A1H4NB30_9BACT</name>
<dbReference type="AlphaFoldDB" id="A0A1H4NB30"/>
<proteinExistence type="predicted"/>
<protein>
    <submittedName>
        <fullName evidence="2">Uncharacterized protein</fullName>
    </submittedName>
</protein>
<accession>A0A1H4NB30</accession>
<dbReference type="EMBL" id="FNSD01000001">
    <property type="protein sequence ID" value="SEB91988.1"/>
    <property type="molecule type" value="Genomic_DNA"/>
</dbReference>
<feature type="chain" id="PRO_5010339965" evidence="1">
    <location>
        <begin position="24"/>
        <end position="128"/>
    </location>
</feature>
<sequence length="128" mass="14087">MNFHRSALLFSLAALTLSAAARAEVMRFHGTIGQRGVTMTLDVKDELVTDAKYKYDNEASELAVSESHLFGATVVLADDDGNNFHLHLQDADGTSVTTFAKTRKLTGTMQREELDLPVKLDLMADSKR</sequence>
<evidence type="ECO:0000313" key="2">
    <source>
        <dbReference type="EMBL" id="SEB91988.1"/>
    </source>
</evidence>
<dbReference type="OrthoDB" id="9839367at2"/>
<feature type="signal peptide" evidence="1">
    <location>
        <begin position="1"/>
        <end position="23"/>
    </location>
</feature>
<gene>
    <name evidence="2" type="ORF">SAMN05443244_2183</name>
</gene>
<keyword evidence="1" id="KW-0732">Signal</keyword>
<organism evidence="2 3">
    <name type="scientific">Terriglobus roseus</name>
    <dbReference type="NCBI Taxonomy" id="392734"/>
    <lineage>
        <taxon>Bacteria</taxon>
        <taxon>Pseudomonadati</taxon>
        <taxon>Acidobacteriota</taxon>
        <taxon>Terriglobia</taxon>
        <taxon>Terriglobales</taxon>
        <taxon>Acidobacteriaceae</taxon>
        <taxon>Terriglobus</taxon>
    </lineage>
</organism>
<reference evidence="2 3" key="1">
    <citation type="submission" date="2016-10" db="EMBL/GenBank/DDBJ databases">
        <authorList>
            <person name="de Groot N.N."/>
        </authorList>
    </citation>
    <scope>NUCLEOTIDE SEQUENCE [LARGE SCALE GENOMIC DNA]</scope>
    <source>
        <strain evidence="2 3">AB35.6</strain>
    </source>
</reference>